<feature type="domain" description="Transcription factor Elf N-terminal" evidence="6">
    <location>
        <begin position="4"/>
        <end position="77"/>
    </location>
</feature>
<sequence>MTSVVLVDTGGTVCEAEEACEDTQEREEADDYPAVIVEELPGASLAEEQGYSAQVVVYENEAYLMQEVADEQEVETEGETGSIRIFGY</sequence>
<dbReference type="Pfam" id="PF12310">
    <property type="entry name" value="Elf-1_N"/>
    <property type="match status" value="1"/>
</dbReference>
<dbReference type="GeneTree" id="ENSGT00990000203987"/>
<evidence type="ECO:0000256" key="3">
    <source>
        <dbReference type="ARBA" id="ARBA00023015"/>
    </source>
</evidence>
<comment type="subcellular location">
    <subcellularLocation>
        <location evidence="1">Nucleus</location>
    </subcellularLocation>
</comment>
<keyword evidence="4" id="KW-0804">Transcription</keyword>
<dbReference type="AlphaFoldDB" id="A0A3B5A368"/>
<accession>A0A3B5A368</accession>
<evidence type="ECO:0000259" key="6">
    <source>
        <dbReference type="Pfam" id="PF12310"/>
    </source>
</evidence>
<evidence type="ECO:0000256" key="1">
    <source>
        <dbReference type="ARBA" id="ARBA00004123"/>
    </source>
</evidence>
<dbReference type="InterPro" id="IPR022084">
    <property type="entry name" value="TF_Elf_N"/>
</dbReference>
<reference evidence="7" key="1">
    <citation type="submission" date="2023-09" db="UniProtKB">
        <authorList>
            <consortium name="Ensembl"/>
        </authorList>
    </citation>
    <scope>IDENTIFICATION</scope>
</reference>
<organism evidence="7">
    <name type="scientific">Stegastes partitus</name>
    <name type="common">bicolor damselfish</name>
    <dbReference type="NCBI Taxonomy" id="144197"/>
    <lineage>
        <taxon>Eukaryota</taxon>
        <taxon>Metazoa</taxon>
        <taxon>Chordata</taxon>
        <taxon>Craniata</taxon>
        <taxon>Vertebrata</taxon>
        <taxon>Euteleostomi</taxon>
        <taxon>Actinopterygii</taxon>
        <taxon>Neopterygii</taxon>
        <taxon>Teleostei</taxon>
        <taxon>Neoteleostei</taxon>
        <taxon>Acanthomorphata</taxon>
        <taxon>Ovalentaria</taxon>
        <taxon>Pomacentridae</taxon>
        <taxon>Stegastes</taxon>
    </lineage>
</organism>
<dbReference type="GO" id="GO:0005634">
    <property type="term" value="C:nucleus"/>
    <property type="evidence" value="ECO:0007669"/>
    <property type="project" value="UniProtKB-SubCell"/>
</dbReference>
<evidence type="ECO:0000256" key="4">
    <source>
        <dbReference type="ARBA" id="ARBA00023163"/>
    </source>
</evidence>
<dbReference type="GO" id="GO:0045893">
    <property type="term" value="P:positive regulation of DNA-templated transcription"/>
    <property type="evidence" value="ECO:0007669"/>
    <property type="project" value="UniProtKB-ARBA"/>
</dbReference>
<evidence type="ECO:0000256" key="2">
    <source>
        <dbReference type="ARBA" id="ARBA00022553"/>
    </source>
</evidence>
<keyword evidence="2" id="KW-0597">Phosphoprotein</keyword>
<name>A0A3B5A368_9TELE</name>
<keyword evidence="3" id="KW-0805">Transcription regulation</keyword>
<evidence type="ECO:0000313" key="7">
    <source>
        <dbReference type="Ensembl" id="ENSSPAP00000014626.1"/>
    </source>
</evidence>
<dbReference type="Ensembl" id="ENSSPAT00000014868.1">
    <property type="protein sequence ID" value="ENSSPAP00000014626.1"/>
    <property type="gene ID" value="ENSSPAG00000011046.1"/>
</dbReference>
<evidence type="ECO:0000256" key="5">
    <source>
        <dbReference type="ARBA" id="ARBA00023242"/>
    </source>
</evidence>
<dbReference type="STRING" id="144197.ENSSPAP00000014626"/>
<proteinExistence type="predicted"/>
<keyword evidence="5" id="KW-0539">Nucleus</keyword>
<protein>
    <recommendedName>
        <fullName evidence="6">Transcription factor Elf N-terminal domain-containing protein</fullName>
    </recommendedName>
</protein>